<dbReference type="Proteomes" id="UP001392318">
    <property type="component" value="Unassembled WGS sequence"/>
</dbReference>
<name>A0ACC6RVM4_9BURK</name>
<comment type="caution">
    <text evidence="1">The sequence shown here is derived from an EMBL/GenBank/DDBJ whole genome shotgun (WGS) entry which is preliminary data.</text>
</comment>
<organism evidence="1 2">
    <name type="scientific">Paraburkholderia unamae</name>
    <dbReference type="NCBI Taxonomy" id="219649"/>
    <lineage>
        <taxon>Bacteria</taxon>
        <taxon>Pseudomonadati</taxon>
        <taxon>Pseudomonadota</taxon>
        <taxon>Betaproteobacteria</taxon>
        <taxon>Burkholderiales</taxon>
        <taxon>Burkholderiaceae</taxon>
        <taxon>Paraburkholderia</taxon>
    </lineage>
</organism>
<evidence type="ECO:0000313" key="2">
    <source>
        <dbReference type="Proteomes" id="UP001392318"/>
    </source>
</evidence>
<gene>
    <name evidence="1" type="ORF">VSR83_38425</name>
</gene>
<keyword evidence="2" id="KW-1185">Reference proteome</keyword>
<dbReference type="EMBL" id="JAYMRU010000049">
    <property type="protein sequence ID" value="MEM5405804.1"/>
    <property type="molecule type" value="Genomic_DNA"/>
</dbReference>
<sequence length="123" mass="13831">MNENEKFEQWAIVEIFGHQRIAGRVTEQTIGGCSFVRVDVPALEEAGAQKATQAFTKCYGQGAIYAMTFVDESAARMTARQLRVQPIDEWSLRQALQDLPVKEQSNLLDRRPSALDLGDDCPW</sequence>
<proteinExistence type="predicted"/>
<evidence type="ECO:0000313" key="1">
    <source>
        <dbReference type="EMBL" id="MEM5405804.1"/>
    </source>
</evidence>
<reference evidence="1" key="1">
    <citation type="submission" date="2024-01" db="EMBL/GenBank/DDBJ databases">
        <title>The diversity of rhizobia nodulating Mimosa spp. in eleven states of Brazil covering several biomes is determined by host plant, location, and edaphic factors.</title>
        <authorList>
            <person name="Rouws L."/>
            <person name="Barauna A."/>
            <person name="Beukes C."/>
            <person name="De Faria S.M."/>
            <person name="Gross E."/>
            <person name="Dos Reis Junior F.B."/>
            <person name="Simon M."/>
            <person name="Maluk M."/>
            <person name="Odee D.W."/>
            <person name="Kenicer G."/>
            <person name="Young J.P.W."/>
            <person name="Reis V.M."/>
            <person name="Zilli J."/>
            <person name="James E.K."/>
        </authorList>
    </citation>
    <scope>NUCLEOTIDE SEQUENCE</scope>
    <source>
        <strain evidence="1">JPY452</strain>
    </source>
</reference>
<protein>
    <submittedName>
        <fullName evidence="1">Uncharacterized protein</fullName>
    </submittedName>
</protein>
<accession>A0ACC6RVM4</accession>